<protein>
    <recommendedName>
        <fullName evidence="4">RRM domain-containing protein</fullName>
    </recommendedName>
</protein>
<reference evidence="2 3" key="1">
    <citation type="journal article" date="2011" name="Nat. Biotechnol.">
        <title>Comparative genomic analysis of the thermophilic biomass-degrading fungi Myceliophthora thermophila and Thielavia terrestris.</title>
        <authorList>
            <person name="Berka R.M."/>
            <person name="Grigoriev I.V."/>
            <person name="Otillar R."/>
            <person name="Salamov A."/>
            <person name="Grimwood J."/>
            <person name="Reid I."/>
            <person name="Ishmael N."/>
            <person name="John T."/>
            <person name="Darmond C."/>
            <person name="Moisan M.-C."/>
            <person name="Henrissat B."/>
            <person name="Coutinho P.M."/>
            <person name="Lombard V."/>
            <person name="Natvig D.O."/>
            <person name="Lindquist E."/>
            <person name="Schmutz J."/>
            <person name="Lucas S."/>
            <person name="Harris P."/>
            <person name="Powlowski J."/>
            <person name="Bellemare A."/>
            <person name="Taylor D."/>
            <person name="Butler G."/>
            <person name="de Vries R.P."/>
            <person name="Allijn I.E."/>
            <person name="van den Brink J."/>
            <person name="Ushinsky S."/>
            <person name="Storms R."/>
            <person name="Powell A.J."/>
            <person name="Paulsen I.T."/>
            <person name="Elbourne L.D.H."/>
            <person name="Baker S.E."/>
            <person name="Magnuson J."/>
            <person name="LaBoissiere S."/>
            <person name="Clutterbuck A.J."/>
            <person name="Martinez D."/>
            <person name="Wogulis M."/>
            <person name="de Leon A.L."/>
            <person name="Rey M.W."/>
            <person name="Tsang A."/>
        </authorList>
    </citation>
    <scope>NUCLEOTIDE SEQUENCE [LARGE SCALE GENOMIC DNA]</scope>
    <source>
        <strain evidence="3">ATCC 42464 / BCRC 31852 / DSM 1799</strain>
    </source>
</reference>
<dbReference type="GeneID" id="11508876"/>
<feature type="compositionally biased region" description="Polar residues" evidence="1">
    <location>
        <begin position="39"/>
        <end position="48"/>
    </location>
</feature>
<feature type="compositionally biased region" description="Polar residues" evidence="1">
    <location>
        <begin position="83"/>
        <end position="95"/>
    </location>
</feature>
<dbReference type="RefSeq" id="XP_003660324.1">
    <property type="nucleotide sequence ID" value="XM_003660276.1"/>
</dbReference>
<evidence type="ECO:0000313" key="2">
    <source>
        <dbReference type="EMBL" id="AEO55079.1"/>
    </source>
</evidence>
<dbReference type="EMBL" id="CP003002">
    <property type="protein sequence ID" value="AEO55079.1"/>
    <property type="molecule type" value="Genomic_DNA"/>
</dbReference>
<evidence type="ECO:0008006" key="4">
    <source>
        <dbReference type="Google" id="ProtNLM"/>
    </source>
</evidence>
<dbReference type="STRING" id="573729.G2Q246"/>
<dbReference type="VEuPathDB" id="FungiDB:MYCTH_2298497"/>
<feature type="region of interest" description="Disordered" evidence="1">
    <location>
        <begin position="1"/>
        <end position="114"/>
    </location>
</feature>
<organism evidence="2 3">
    <name type="scientific">Thermothelomyces thermophilus (strain ATCC 42464 / BCRC 31852 / DSM 1799)</name>
    <name type="common">Sporotrichum thermophile</name>
    <dbReference type="NCBI Taxonomy" id="573729"/>
    <lineage>
        <taxon>Eukaryota</taxon>
        <taxon>Fungi</taxon>
        <taxon>Dikarya</taxon>
        <taxon>Ascomycota</taxon>
        <taxon>Pezizomycotina</taxon>
        <taxon>Sordariomycetes</taxon>
        <taxon>Sordariomycetidae</taxon>
        <taxon>Sordariales</taxon>
        <taxon>Chaetomiaceae</taxon>
        <taxon>Thermothelomyces</taxon>
    </lineage>
</organism>
<dbReference type="eggNOG" id="ENOG502SP4B">
    <property type="taxonomic scope" value="Eukaryota"/>
</dbReference>
<dbReference type="AlphaFoldDB" id="G2Q246"/>
<gene>
    <name evidence="2" type="ORF">MYCTH_2298497</name>
</gene>
<dbReference type="InParanoid" id="G2Q246"/>
<dbReference type="Proteomes" id="UP000007322">
    <property type="component" value="Chromosome 1"/>
</dbReference>
<proteinExistence type="predicted"/>
<evidence type="ECO:0000256" key="1">
    <source>
        <dbReference type="SAM" id="MobiDB-lite"/>
    </source>
</evidence>
<accession>G2Q246</accession>
<dbReference type="KEGG" id="mtm:MYCTH_2298497"/>
<dbReference type="OrthoDB" id="3508416at2759"/>
<feature type="compositionally biased region" description="Polar residues" evidence="1">
    <location>
        <begin position="58"/>
        <end position="76"/>
    </location>
</feature>
<name>G2Q246_THET4</name>
<keyword evidence="3" id="KW-1185">Reference proteome</keyword>
<evidence type="ECO:0000313" key="3">
    <source>
        <dbReference type="Proteomes" id="UP000007322"/>
    </source>
</evidence>
<sequence>MARQIPTWAGRHPNAQDPFSALISPASNRLPLTPWSLDPMQSTANPPSADNLHPDGSSFDSSTFLLSQTLPPSSLGHQEDRTLSTSLDGPSTWSAAQLGPAGGSASTGRDLASPDIKSAFDNATFYHPMNRRSPNHPRTQDEIHALLLRGFSPNYRGDPELARNQSATIPPEANCSLFLVGLAPDLTTHELLSGIRNMGRVYATHINPPDPERGHTHSAAKLIFFERAGAGKSSLAPVRHLPPSAHHAREKLTAALIRTERFFSRYSPTGYATPRNPHLRARVTWNRVRSAEADVNGSRSRVLLVSGPPSIVNRDFLFSYLGTKMVYQVDDVLYHGQNEDGSRVLLEIRFGSFRCQAEAARMALMREFRDAGVICDYGKPSWALCVYDSTAGLSLWIS</sequence>
<dbReference type="HOGENOM" id="CLU_692957_0_0_1"/>